<dbReference type="SMART" id="SM00363">
    <property type="entry name" value="S4"/>
    <property type="match status" value="1"/>
</dbReference>
<accession>A0ABW3FBY3</accession>
<protein>
    <submittedName>
        <fullName evidence="5">TlyA family RNA methyltransferase</fullName>
    </submittedName>
</protein>
<dbReference type="Pfam" id="PF01728">
    <property type="entry name" value="FtsJ"/>
    <property type="match status" value="1"/>
</dbReference>
<dbReference type="CDD" id="cd00165">
    <property type="entry name" value="S4"/>
    <property type="match status" value="1"/>
</dbReference>
<dbReference type="Gene3D" id="3.10.290.10">
    <property type="entry name" value="RNA-binding S4 domain"/>
    <property type="match status" value="1"/>
</dbReference>
<proteinExistence type="inferred from homology"/>
<dbReference type="InterPro" id="IPR029063">
    <property type="entry name" value="SAM-dependent_MTases_sf"/>
</dbReference>
<dbReference type="SUPFAM" id="SSF55174">
    <property type="entry name" value="Alpha-L RNA-binding motif"/>
    <property type="match status" value="1"/>
</dbReference>
<comment type="caution">
    <text evidence="5">The sequence shown here is derived from an EMBL/GenBank/DDBJ whole genome shotgun (WGS) entry which is preliminary data.</text>
</comment>
<keyword evidence="5" id="KW-0489">Methyltransferase</keyword>
<keyword evidence="6" id="KW-1185">Reference proteome</keyword>
<evidence type="ECO:0000256" key="1">
    <source>
        <dbReference type="ARBA" id="ARBA00022884"/>
    </source>
</evidence>
<evidence type="ECO:0000313" key="6">
    <source>
        <dbReference type="Proteomes" id="UP001597101"/>
    </source>
</evidence>
<dbReference type="InterPro" id="IPR004538">
    <property type="entry name" value="Hemolysin_A/TlyA"/>
</dbReference>
<sequence length="247" mass="26042">MTPSRIRLDQHLAALGHAPSRSRARDMVQRGCVRVDGELAAKHGMMVNSDCALVIDDPAQGYVSRSALKLVAGLDLCGLDLTNARAVDLGASTGGFTQVLLERGAAHVVAVDVGHDQLDASIRTDKRVTVFEGLNARELSLDHLGQAPDCVVSDLSFISLTLGAEPALRLAASGAHCVLLVKPQFEVGRDGIGKGGLVTDTALVERTNERLRGWLEGLDGWSVTHFAPSPIKGGDGNTEFLMCGAKA</sequence>
<name>A0ABW3FBY3_9HYPH</name>
<dbReference type="Pfam" id="PF01479">
    <property type="entry name" value="S4"/>
    <property type="match status" value="1"/>
</dbReference>
<dbReference type="InterPro" id="IPR036986">
    <property type="entry name" value="S4_RNA-bd_sf"/>
</dbReference>
<evidence type="ECO:0000313" key="5">
    <source>
        <dbReference type="EMBL" id="MFD0915977.1"/>
    </source>
</evidence>
<dbReference type="PROSITE" id="PS50889">
    <property type="entry name" value="S4"/>
    <property type="match status" value="1"/>
</dbReference>
<dbReference type="EMBL" id="JBHTJV010000003">
    <property type="protein sequence ID" value="MFD0915977.1"/>
    <property type="molecule type" value="Genomic_DNA"/>
</dbReference>
<dbReference type="RefSeq" id="WP_377211816.1">
    <property type="nucleotide sequence ID" value="NZ_JBHTJV010000003.1"/>
</dbReference>
<gene>
    <name evidence="5" type="ORF">ACFQ14_06115</name>
</gene>
<dbReference type="GO" id="GO:0032259">
    <property type="term" value="P:methylation"/>
    <property type="evidence" value="ECO:0007669"/>
    <property type="project" value="UniProtKB-KW"/>
</dbReference>
<feature type="domain" description="RNA-binding S4" evidence="4">
    <location>
        <begin position="6"/>
        <end position="71"/>
    </location>
</feature>
<dbReference type="PANTHER" id="PTHR32319">
    <property type="entry name" value="BACTERIAL HEMOLYSIN-LIKE PROTEIN"/>
    <property type="match status" value="1"/>
</dbReference>
<dbReference type="PIRSF" id="PIRSF005578">
    <property type="entry name" value="TlyA"/>
    <property type="match status" value="1"/>
</dbReference>
<dbReference type="Proteomes" id="UP001597101">
    <property type="component" value="Unassembled WGS sequence"/>
</dbReference>
<evidence type="ECO:0000259" key="4">
    <source>
        <dbReference type="SMART" id="SM00363"/>
    </source>
</evidence>
<keyword evidence="5" id="KW-0808">Transferase</keyword>
<dbReference type="InterPro" id="IPR002942">
    <property type="entry name" value="S4_RNA-bd"/>
</dbReference>
<evidence type="ECO:0000256" key="3">
    <source>
        <dbReference type="PROSITE-ProRule" id="PRU00182"/>
    </source>
</evidence>
<organism evidence="5 6">
    <name type="scientific">Pseudahrensia aquimaris</name>
    <dbReference type="NCBI Taxonomy" id="744461"/>
    <lineage>
        <taxon>Bacteria</taxon>
        <taxon>Pseudomonadati</taxon>
        <taxon>Pseudomonadota</taxon>
        <taxon>Alphaproteobacteria</taxon>
        <taxon>Hyphomicrobiales</taxon>
        <taxon>Ahrensiaceae</taxon>
        <taxon>Pseudahrensia</taxon>
    </lineage>
</organism>
<evidence type="ECO:0000256" key="2">
    <source>
        <dbReference type="ARBA" id="ARBA00029460"/>
    </source>
</evidence>
<dbReference type="InterPro" id="IPR002877">
    <property type="entry name" value="RNA_MeTrfase_FtsJ_dom"/>
</dbReference>
<dbReference type="SUPFAM" id="SSF53335">
    <property type="entry name" value="S-adenosyl-L-methionine-dependent methyltransferases"/>
    <property type="match status" value="1"/>
</dbReference>
<keyword evidence="1 3" id="KW-0694">RNA-binding</keyword>
<dbReference type="InterPro" id="IPR047048">
    <property type="entry name" value="TlyA"/>
</dbReference>
<dbReference type="Gene3D" id="3.40.50.150">
    <property type="entry name" value="Vaccinia Virus protein VP39"/>
    <property type="match status" value="1"/>
</dbReference>
<dbReference type="CDD" id="cd02440">
    <property type="entry name" value="AdoMet_MTases"/>
    <property type="match status" value="1"/>
</dbReference>
<reference evidence="6" key="1">
    <citation type="journal article" date="2019" name="Int. J. Syst. Evol. Microbiol.">
        <title>The Global Catalogue of Microorganisms (GCM) 10K type strain sequencing project: providing services to taxonomists for standard genome sequencing and annotation.</title>
        <authorList>
            <consortium name="The Broad Institute Genomics Platform"/>
            <consortium name="The Broad Institute Genome Sequencing Center for Infectious Disease"/>
            <person name="Wu L."/>
            <person name="Ma J."/>
        </authorList>
    </citation>
    <scope>NUCLEOTIDE SEQUENCE [LARGE SCALE GENOMIC DNA]</scope>
    <source>
        <strain evidence="6">CCUG 60023</strain>
    </source>
</reference>
<comment type="similarity">
    <text evidence="2">Belongs to the TlyA family.</text>
</comment>
<dbReference type="GO" id="GO:0008168">
    <property type="term" value="F:methyltransferase activity"/>
    <property type="evidence" value="ECO:0007669"/>
    <property type="project" value="UniProtKB-KW"/>
</dbReference>
<dbReference type="PANTHER" id="PTHR32319:SF0">
    <property type="entry name" value="BACTERIAL HEMOLYSIN-LIKE PROTEIN"/>
    <property type="match status" value="1"/>
</dbReference>